<protein>
    <submittedName>
        <fullName evidence="2">Uncharacterized protein</fullName>
    </submittedName>
</protein>
<keyword evidence="1" id="KW-1133">Transmembrane helix</keyword>
<evidence type="ECO:0000313" key="3">
    <source>
        <dbReference type="Proteomes" id="UP000256899"/>
    </source>
</evidence>
<gene>
    <name evidence="2" type="ORF">DXX94_11055</name>
</gene>
<keyword evidence="1" id="KW-0472">Membrane</keyword>
<feature type="transmembrane region" description="Helical" evidence="1">
    <location>
        <begin position="47"/>
        <end position="68"/>
    </location>
</feature>
<feature type="transmembrane region" description="Helical" evidence="1">
    <location>
        <begin position="12"/>
        <end position="35"/>
    </location>
</feature>
<proteinExistence type="predicted"/>
<dbReference type="RefSeq" id="WP_116015873.1">
    <property type="nucleotide sequence ID" value="NZ_QUOT01000001.1"/>
</dbReference>
<reference evidence="3" key="1">
    <citation type="submission" date="2018-08" db="EMBL/GenBank/DDBJ databases">
        <title>Thalassotalea euphylliae genome.</title>
        <authorList>
            <person name="Summers S."/>
            <person name="Rice S.A."/>
            <person name="Freckelton M.L."/>
            <person name="Nedved B.T."/>
            <person name="Hadfield M.G."/>
        </authorList>
    </citation>
    <scope>NUCLEOTIDE SEQUENCE [LARGE SCALE GENOMIC DNA]</scope>
    <source>
        <strain evidence="3">H3</strain>
    </source>
</reference>
<dbReference type="EMBL" id="QUOT01000001">
    <property type="protein sequence ID" value="REL31208.1"/>
    <property type="molecule type" value="Genomic_DNA"/>
</dbReference>
<keyword evidence="3" id="KW-1185">Reference proteome</keyword>
<keyword evidence="1" id="KW-0812">Transmembrane</keyword>
<dbReference type="Proteomes" id="UP000256899">
    <property type="component" value="Unassembled WGS sequence"/>
</dbReference>
<evidence type="ECO:0000313" key="2">
    <source>
        <dbReference type="EMBL" id="REL31208.1"/>
    </source>
</evidence>
<organism evidence="2 3">
    <name type="scientific">Thalassotalea euphylliae</name>
    <dbReference type="NCBI Taxonomy" id="1655234"/>
    <lineage>
        <taxon>Bacteria</taxon>
        <taxon>Pseudomonadati</taxon>
        <taxon>Pseudomonadota</taxon>
        <taxon>Gammaproteobacteria</taxon>
        <taxon>Alteromonadales</taxon>
        <taxon>Colwelliaceae</taxon>
        <taxon>Thalassotalea</taxon>
    </lineage>
</organism>
<sequence>MTDSFLRQRRNLFIVNGILLFSYYAKVNIAKLTLAGISFSGFGKPEAIYYFLWIVFVYFLYRFTLFFIEDELSNFSLKWTSLMSSKVDSELKTLAEQHSGQSLNENTISGYYMLKKNDWVLRYQKELDERNPLGHRMSTDEELAVSRLQVLLPQLKVVFRFCFLTSALTNYLLPLALSLYVFIAAGLSSWEGAFVNILSN</sequence>
<name>A0A3E0U2Q8_9GAMM</name>
<evidence type="ECO:0000256" key="1">
    <source>
        <dbReference type="SAM" id="Phobius"/>
    </source>
</evidence>
<accession>A0A3E0U2Q8</accession>
<dbReference type="AlphaFoldDB" id="A0A3E0U2Q8"/>
<feature type="transmembrane region" description="Helical" evidence="1">
    <location>
        <begin position="179"/>
        <end position="198"/>
    </location>
</feature>
<comment type="caution">
    <text evidence="2">The sequence shown here is derived from an EMBL/GenBank/DDBJ whole genome shotgun (WGS) entry which is preliminary data.</text>
</comment>